<reference evidence="2 3" key="2">
    <citation type="journal article" date="2016" name="Genome Announc.">
        <title>Permanent Draft Genome Sequences for Two Variants of Frankia sp. Strain CpI1, the First Frankia Strain Isolated from Root Nodules of Comptonia peregrina.</title>
        <authorList>
            <person name="Oshone R."/>
            <person name="Hurst S.G.IV."/>
            <person name="Abebe-Akele F."/>
            <person name="Simpson S."/>
            <person name="Morris K."/>
            <person name="Thomas W.K."/>
            <person name="Tisa L.S."/>
        </authorList>
    </citation>
    <scope>NUCLEOTIDE SEQUENCE [LARGE SCALE GENOMIC DNA]</scope>
    <source>
        <strain evidence="3">CpI1-S</strain>
    </source>
</reference>
<dbReference type="PATRIC" id="fig|1502723.3.peg.4537"/>
<reference evidence="3" key="1">
    <citation type="submission" date="2015-02" db="EMBL/GenBank/DDBJ databases">
        <title>Draft Genome of Frankia sp. CpI1-S.</title>
        <authorList>
            <person name="Oshone R.T."/>
            <person name="Ngom M."/>
            <person name="Ghodhbane-Gtari F."/>
            <person name="Gtari M."/>
            <person name="Morris K."/>
            <person name="Thomas K."/>
            <person name="Sen A."/>
            <person name="Tisa L.S."/>
        </authorList>
    </citation>
    <scope>NUCLEOTIDE SEQUENCE [LARGE SCALE GENOMIC DNA]</scope>
    <source>
        <strain evidence="3">CpI1-S</strain>
    </source>
</reference>
<sequence length="267" mass="29835">MSKATLVSRHYETFSEGPRLRASRLRRLEFQTTVRTLHRWLPPTATVLELGAGHGAYSFLLDRMGHRVTATDLLADNVRAMAEKAERHGRPSIRVEQVDASSLAGFPTASYQAVLCLGPYYHLRTWERRRNCLEECRRVADAAGFVAVSYINRVLAVDFLLRSGRPLSPAQYRSIVDPDDMRTDYPDEFFNITHFAVPDTVEAELRSCGLTVVDHVGTDGVAGFFAPSVETLTREQFAAFRDYHLANCGQPAHLYASAHGLVIARPA</sequence>
<dbReference type="RefSeq" id="WP_044887110.1">
    <property type="nucleotide sequence ID" value="NZ_JYFN01000044.1"/>
</dbReference>
<dbReference type="AlphaFoldDB" id="A0A0D8BA69"/>
<evidence type="ECO:0000313" key="3">
    <source>
        <dbReference type="Proteomes" id="UP000032545"/>
    </source>
</evidence>
<feature type="domain" description="Methyltransferase" evidence="1">
    <location>
        <begin position="47"/>
        <end position="141"/>
    </location>
</feature>
<dbReference type="GO" id="GO:0032259">
    <property type="term" value="P:methylation"/>
    <property type="evidence" value="ECO:0007669"/>
    <property type="project" value="UniProtKB-KW"/>
</dbReference>
<dbReference type="Proteomes" id="UP000032545">
    <property type="component" value="Unassembled WGS sequence"/>
</dbReference>
<evidence type="ECO:0000313" key="2">
    <source>
        <dbReference type="EMBL" id="KJE21086.1"/>
    </source>
</evidence>
<comment type="caution">
    <text evidence="2">The sequence shown here is derived from an EMBL/GenBank/DDBJ whole genome shotgun (WGS) entry which is preliminary data.</text>
</comment>
<dbReference type="GO" id="GO:0008168">
    <property type="term" value="F:methyltransferase activity"/>
    <property type="evidence" value="ECO:0007669"/>
    <property type="project" value="UniProtKB-KW"/>
</dbReference>
<dbReference type="Gene3D" id="3.40.50.150">
    <property type="entry name" value="Vaccinia Virus protein VP39"/>
    <property type="match status" value="1"/>
</dbReference>
<dbReference type="InterPro" id="IPR041698">
    <property type="entry name" value="Methyltransf_25"/>
</dbReference>
<name>A0A0D8BA69_9ACTN</name>
<keyword evidence="2" id="KW-0808">Transferase</keyword>
<accession>A0A0D8BA69</accession>
<organism evidence="2 3">
    <name type="scientific">Frankia torreyi</name>
    <dbReference type="NCBI Taxonomy" id="1856"/>
    <lineage>
        <taxon>Bacteria</taxon>
        <taxon>Bacillati</taxon>
        <taxon>Actinomycetota</taxon>
        <taxon>Actinomycetes</taxon>
        <taxon>Frankiales</taxon>
        <taxon>Frankiaceae</taxon>
        <taxon>Frankia</taxon>
    </lineage>
</organism>
<evidence type="ECO:0000259" key="1">
    <source>
        <dbReference type="Pfam" id="PF13649"/>
    </source>
</evidence>
<protein>
    <submittedName>
        <fullName evidence="2">Methyltransferase family protein</fullName>
    </submittedName>
</protein>
<dbReference type="SUPFAM" id="SSF53335">
    <property type="entry name" value="S-adenosyl-L-methionine-dependent methyltransferases"/>
    <property type="match status" value="1"/>
</dbReference>
<proteinExistence type="predicted"/>
<dbReference type="CDD" id="cd02440">
    <property type="entry name" value="AdoMet_MTases"/>
    <property type="match status" value="1"/>
</dbReference>
<gene>
    <name evidence="2" type="ORF">FF36_04591</name>
</gene>
<keyword evidence="2" id="KW-0489">Methyltransferase</keyword>
<dbReference type="OrthoDB" id="9810615at2"/>
<keyword evidence="3" id="KW-1185">Reference proteome</keyword>
<dbReference type="Pfam" id="PF13649">
    <property type="entry name" value="Methyltransf_25"/>
    <property type="match status" value="1"/>
</dbReference>
<dbReference type="EMBL" id="JYFN01000044">
    <property type="protein sequence ID" value="KJE21086.1"/>
    <property type="molecule type" value="Genomic_DNA"/>
</dbReference>
<dbReference type="InterPro" id="IPR029063">
    <property type="entry name" value="SAM-dependent_MTases_sf"/>
</dbReference>